<dbReference type="GeneID" id="116659982"/>
<evidence type="ECO:0000313" key="1">
    <source>
        <dbReference type="Proteomes" id="UP000694856"/>
    </source>
</evidence>
<reference evidence="2" key="1">
    <citation type="submission" date="2025-08" db="UniProtKB">
        <authorList>
            <consortium name="RefSeq"/>
        </authorList>
    </citation>
    <scope>IDENTIFICATION</scope>
    <source>
        <tissue evidence="2">Ear skin</tissue>
    </source>
</reference>
<dbReference type="KEGG" id="cfr:116659982"/>
<gene>
    <name evidence="2" type="primary">LOC116659982</name>
</gene>
<dbReference type="RefSeq" id="XP_032324290.1">
    <property type="nucleotide sequence ID" value="XM_032468399.1"/>
</dbReference>
<sequence length="339" mass="36915">MKLEEFASVAPAGNKVRNVFQVALGLKVASCCPKQLTLSIKSLLVTLKCEDAQSRGPSAADSSQVQERHRFQGNQHLWSSFAGAHWKKASFRHLYGADPQWLLGSGRDVVEASVLHFEYSCQGGWRRHAVKCLKTPPPTVTESSFFHSSLVDHLPPGLTSKTGFLSSARESVHLQPACPPSCTVTAFLPHLGFAVAHSPQARSPASCLHPLEFQQHKVENKGRLHSIQVYYKNNSWSNDIGTMEGPKLIRDSCSALCFLSPEQDQSSRSALLVGGGPESLQDGTAAKWRRHSGYPCWKSSGSGVTVFHRPNPPSTQPGRQHCHVLVPAVATTAPSAARR</sequence>
<proteinExistence type="predicted"/>
<dbReference type="Proteomes" id="UP000694856">
    <property type="component" value="Chromosome 26"/>
</dbReference>
<evidence type="ECO:0000313" key="2">
    <source>
        <dbReference type="RefSeq" id="XP_032324290.1"/>
    </source>
</evidence>
<accession>A0A8B8S3H3</accession>
<dbReference type="AlphaFoldDB" id="A0A8B8S3H3"/>
<organism evidence="1 2">
    <name type="scientific">Camelus ferus</name>
    <name type="common">Wild bactrian camel</name>
    <name type="synonym">Camelus bactrianus ferus</name>
    <dbReference type="NCBI Taxonomy" id="419612"/>
    <lineage>
        <taxon>Eukaryota</taxon>
        <taxon>Metazoa</taxon>
        <taxon>Chordata</taxon>
        <taxon>Craniata</taxon>
        <taxon>Vertebrata</taxon>
        <taxon>Euteleostomi</taxon>
        <taxon>Mammalia</taxon>
        <taxon>Eutheria</taxon>
        <taxon>Laurasiatheria</taxon>
        <taxon>Artiodactyla</taxon>
        <taxon>Tylopoda</taxon>
        <taxon>Camelidae</taxon>
        <taxon>Camelus</taxon>
    </lineage>
</organism>
<keyword evidence="1" id="KW-1185">Reference proteome</keyword>
<protein>
    <submittedName>
        <fullName evidence="2">Uncharacterized protein LOC116659982</fullName>
    </submittedName>
</protein>
<name>A0A8B8S3H3_CAMFR</name>